<sequence length="439" mass="48826">MDDLCECLVDCYEWLLDTPGGKAGASLGGITRAAVPASFYRRLGTSFSSQSHSSKPDENNLPPPDVMASPTFHRFPDLPAELRLKIWEEASAGPAMHVFDVCFPSWHGTERSRRAFEDAEGHISEDRRRRWDEYSRCVFLDALETGHKELRRATRVARHAQDPSAYRLRGALRLVCAEAGTSVSRPVEENVVYLPGRDEKIAYDNAEDVLFLRFGDSGALTELSQGVLFGEFDASGANSLSEVLEGPWSAEMASTLHGARKIALDIAETWTLATVGTVMLEEVAYLGCCLQEGLRVLYLVDHCPGRCTRCHRHEQKAKVLKTRGELFRQLHCMTASEEGVREPDVIRGVGKTYREVFDLEALGWTDTHPSYVFARAMDETIRSQQADADAQSFQGIRILVVEDDEVDGLDTTTLMDCNPSGSEDHMAAKAWDMSLRLSS</sequence>
<evidence type="ECO:0000256" key="1">
    <source>
        <dbReference type="SAM" id="MobiDB-lite"/>
    </source>
</evidence>
<feature type="region of interest" description="Disordered" evidence="1">
    <location>
        <begin position="47"/>
        <end position="70"/>
    </location>
</feature>
<accession>A0A8H6J8B6</accession>
<name>A0A8H6J8B6_9PEZI</name>
<protein>
    <recommendedName>
        <fullName evidence="2">2EXR domain-containing protein</fullName>
    </recommendedName>
</protein>
<comment type="caution">
    <text evidence="3">The sequence shown here is derived from an EMBL/GenBank/DDBJ whole genome shotgun (WGS) entry which is preliminary data.</text>
</comment>
<dbReference type="Pfam" id="PF20150">
    <property type="entry name" value="2EXR"/>
    <property type="match status" value="1"/>
</dbReference>
<organism evidence="3 4">
    <name type="scientific">Colletotrichum sojae</name>
    <dbReference type="NCBI Taxonomy" id="2175907"/>
    <lineage>
        <taxon>Eukaryota</taxon>
        <taxon>Fungi</taxon>
        <taxon>Dikarya</taxon>
        <taxon>Ascomycota</taxon>
        <taxon>Pezizomycotina</taxon>
        <taxon>Sordariomycetes</taxon>
        <taxon>Hypocreomycetidae</taxon>
        <taxon>Glomerellales</taxon>
        <taxon>Glomerellaceae</taxon>
        <taxon>Colletotrichum</taxon>
        <taxon>Colletotrichum orchidearum species complex</taxon>
    </lineage>
</organism>
<dbReference type="Proteomes" id="UP000652219">
    <property type="component" value="Unassembled WGS sequence"/>
</dbReference>
<dbReference type="InterPro" id="IPR045518">
    <property type="entry name" value="2EXR"/>
</dbReference>
<evidence type="ECO:0000313" key="4">
    <source>
        <dbReference type="Proteomes" id="UP000652219"/>
    </source>
</evidence>
<keyword evidence="4" id="KW-1185">Reference proteome</keyword>
<evidence type="ECO:0000259" key="2">
    <source>
        <dbReference type="Pfam" id="PF20150"/>
    </source>
</evidence>
<feature type="domain" description="2EXR" evidence="2">
    <location>
        <begin position="72"/>
        <end position="161"/>
    </location>
</feature>
<dbReference type="EMBL" id="WIGN01000128">
    <property type="protein sequence ID" value="KAF6807870.1"/>
    <property type="molecule type" value="Genomic_DNA"/>
</dbReference>
<gene>
    <name evidence="3" type="ORF">CSOJ01_07910</name>
</gene>
<proteinExistence type="predicted"/>
<reference evidence="3 4" key="1">
    <citation type="journal article" date="2020" name="Phytopathology">
        <title>Genome Sequence Resources of Colletotrichum truncatum, C. plurivorum, C. musicola, and C. sojae: Four Species Pathogenic to Soybean (Glycine max).</title>
        <authorList>
            <person name="Rogerio F."/>
            <person name="Boufleur T.R."/>
            <person name="Ciampi-Guillardi M."/>
            <person name="Sukno S.A."/>
            <person name="Thon M.R."/>
            <person name="Massola Junior N.S."/>
            <person name="Baroncelli R."/>
        </authorList>
    </citation>
    <scope>NUCLEOTIDE SEQUENCE [LARGE SCALE GENOMIC DNA]</scope>
    <source>
        <strain evidence="3 4">LFN0009</strain>
    </source>
</reference>
<evidence type="ECO:0000313" key="3">
    <source>
        <dbReference type="EMBL" id="KAF6807870.1"/>
    </source>
</evidence>
<dbReference type="AlphaFoldDB" id="A0A8H6J8B6"/>